<evidence type="ECO:0000313" key="2">
    <source>
        <dbReference type="EMBL" id="GBM90721.1"/>
    </source>
</evidence>
<evidence type="ECO:0000259" key="1">
    <source>
        <dbReference type="Pfam" id="PF14529"/>
    </source>
</evidence>
<dbReference type="Pfam" id="PF14529">
    <property type="entry name" value="Exo_endo_phos_2"/>
    <property type="match status" value="1"/>
</dbReference>
<accession>A0A4Y2JK56</accession>
<name>A0A4Y2JK56_ARAVE</name>
<gene>
    <name evidence="2" type="ORF">AVEN_197232_1</name>
</gene>
<organism evidence="2 3">
    <name type="scientific">Araneus ventricosus</name>
    <name type="common">Orbweaver spider</name>
    <name type="synonym">Epeira ventricosa</name>
    <dbReference type="NCBI Taxonomy" id="182803"/>
    <lineage>
        <taxon>Eukaryota</taxon>
        <taxon>Metazoa</taxon>
        <taxon>Ecdysozoa</taxon>
        <taxon>Arthropoda</taxon>
        <taxon>Chelicerata</taxon>
        <taxon>Arachnida</taxon>
        <taxon>Araneae</taxon>
        <taxon>Araneomorphae</taxon>
        <taxon>Entelegynae</taxon>
        <taxon>Araneoidea</taxon>
        <taxon>Araneidae</taxon>
        <taxon>Araneus</taxon>
    </lineage>
</organism>
<reference evidence="2 3" key="1">
    <citation type="journal article" date="2019" name="Sci. Rep.">
        <title>Orb-weaving spider Araneus ventricosus genome elucidates the spidroin gene catalogue.</title>
        <authorList>
            <person name="Kono N."/>
            <person name="Nakamura H."/>
            <person name="Ohtoshi R."/>
            <person name="Moran D.A.P."/>
            <person name="Shinohara A."/>
            <person name="Yoshida Y."/>
            <person name="Fujiwara M."/>
            <person name="Mori M."/>
            <person name="Tomita M."/>
            <person name="Arakawa K."/>
        </authorList>
    </citation>
    <scope>NUCLEOTIDE SEQUENCE [LARGE SCALE GENOMIC DNA]</scope>
</reference>
<dbReference type="EMBL" id="BGPR01003647">
    <property type="protein sequence ID" value="GBM90721.1"/>
    <property type="molecule type" value="Genomic_DNA"/>
</dbReference>
<dbReference type="SUPFAM" id="SSF56219">
    <property type="entry name" value="DNase I-like"/>
    <property type="match status" value="1"/>
</dbReference>
<dbReference type="Gene3D" id="3.60.10.10">
    <property type="entry name" value="Endonuclease/exonuclease/phosphatase"/>
    <property type="match status" value="1"/>
</dbReference>
<sequence>MTTPDFFLVQEPYIRNGRIEGLPRQWTSWLSGSGIAAAKLEEMIKELQEAFSKLQDENVIIWADMNAHRVRWGYRTNNNRGYQVENFITEKNLQLLNSPGAEPTFQRHNAEWWPDLTLASNPTLANMCDCEVMESESLSDHNFIKIIIKSEIHILSYLRLKTKFGGHRRFYNHFKEKIRKLR</sequence>
<feature type="domain" description="Endonuclease/exonuclease/phosphatase" evidence="1">
    <location>
        <begin position="39"/>
        <end position="144"/>
    </location>
</feature>
<dbReference type="GO" id="GO:0003824">
    <property type="term" value="F:catalytic activity"/>
    <property type="evidence" value="ECO:0007669"/>
    <property type="project" value="InterPro"/>
</dbReference>
<dbReference type="InterPro" id="IPR005135">
    <property type="entry name" value="Endo/exonuclease/phosphatase"/>
</dbReference>
<proteinExistence type="predicted"/>
<evidence type="ECO:0000313" key="3">
    <source>
        <dbReference type="Proteomes" id="UP000499080"/>
    </source>
</evidence>
<dbReference type="OrthoDB" id="6437148at2759"/>
<dbReference type="InterPro" id="IPR036691">
    <property type="entry name" value="Endo/exonu/phosph_ase_sf"/>
</dbReference>
<protein>
    <recommendedName>
        <fullName evidence="1">Endonuclease/exonuclease/phosphatase domain-containing protein</fullName>
    </recommendedName>
</protein>
<dbReference type="Proteomes" id="UP000499080">
    <property type="component" value="Unassembled WGS sequence"/>
</dbReference>
<dbReference type="AlphaFoldDB" id="A0A4Y2JK56"/>
<comment type="caution">
    <text evidence="2">The sequence shown here is derived from an EMBL/GenBank/DDBJ whole genome shotgun (WGS) entry which is preliminary data.</text>
</comment>
<keyword evidence="3" id="KW-1185">Reference proteome</keyword>